<accession>A0A814XU75</accession>
<dbReference type="CDD" id="cd03062">
    <property type="entry name" value="TRX_Fd_Sucrase"/>
    <property type="match status" value="1"/>
</dbReference>
<name>A0A814XU75_9BILA</name>
<dbReference type="EMBL" id="CAJNOL010001831">
    <property type="protein sequence ID" value="CAF1425335.1"/>
    <property type="molecule type" value="Genomic_DNA"/>
</dbReference>
<dbReference type="Proteomes" id="UP000663864">
    <property type="component" value="Unassembled WGS sequence"/>
</dbReference>
<dbReference type="PANTHER" id="PTHR31902:SF14">
    <property type="entry name" value="ACTIN PATCHES DISTAL PROTEIN 1"/>
    <property type="match status" value="1"/>
</dbReference>
<dbReference type="Proteomes" id="UP000663870">
    <property type="component" value="Unassembled WGS sequence"/>
</dbReference>
<dbReference type="Proteomes" id="UP000663854">
    <property type="component" value="Unassembled WGS sequence"/>
</dbReference>
<dbReference type="SUPFAM" id="SSF52833">
    <property type="entry name" value="Thioredoxin-like"/>
    <property type="match status" value="1"/>
</dbReference>
<dbReference type="PANTHER" id="PTHR31902">
    <property type="entry name" value="ACTIN PATCHES DISTAL PROTEIN 1"/>
    <property type="match status" value="1"/>
</dbReference>
<proteinExistence type="predicted"/>
<organism evidence="2 4">
    <name type="scientific">Rotaria sordida</name>
    <dbReference type="NCBI Taxonomy" id="392033"/>
    <lineage>
        <taxon>Eukaryota</taxon>
        <taxon>Metazoa</taxon>
        <taxon>Spiralia</taxon>
        <taxon>Gnathifera</taxon>
        <taxon>Rotifera</taxon>
        <taxon>Eurotatoria</taxon>
        <taxon>Bdelloidea</taxon>
        <taxon>Philodinida</taxon>
        <taxon>Philodinidae</taxon>
        <taxon>Rotaria</taxon>
    </lineage>
</organism>
<evidence type="ECO:0000313" key="3">
    <source>
        <dbReference type="EMBL" id="CAF1425335.1"/>
    </source>
</evidence>
<dbReference type="Gene3D" id="3.40.30.10">
    <property type="entry name" value="Glutaredoxin"/>
    <property type="match status" value="1"/>
</dbReference>
<evidence type="ECO:0000313" key="4">
    <source>
        <dbReference type="Proteomes" id="UP000663864"/>
    </source>
</evidence>
<sequence>MSSTTETTSFDPCSGCEIPCSKHACYPSEIAKEIDQGNMIGSVEKHRRHLCIGQSIPPSQWPKDINDLQGDYIAELSRVLKEKKDSIGYSIKLSSASVVTTTTTDDPSHIADWYVFPDQIKITNVNIKQIEQIIQTLFVDDQSVIKIKDKTKTIEEQLKENNNLPSFDDNIRCERLHGLWLLVCCHYQRDQRCGVIGPMIVDEIEKYVREADLIDKVHWLKVSHLGGHKFAGNVIVYPSGAWYGRVLTCHIPVLIDAYRSSSEDLKSKLKPLYRGHLDTTW</sequence>
<comment type="caution">
    <text evidence="2">The sequence shown here is derived from an EMBL/GenBank/DDBJ whole genome shotgun (WGS) entry which is preliminary data.</text>
</comment>
<reference evidence="2" key="1">
    <citation type="submission" date="2021-02" db="EMBL/GenBank/DDBJ databases">
        <authorList>
            <person name="Nowell W R."/>
        </authorList>
    </citation>
    <scope>NUCLEOTIDE SEQUENCE</scope>
</reference>
<protein>
    <recommendedName>
        <fullName evidence="6">Sucrase</fullName>
    </recommendedName>
</protein>
<gene>
    <name evidence="3" type="ORF">JXQ802_LOCUS36105</name>
    <name evidence="1" type="ORF">PYM288_LOCUS20809</name>
    <name evidence="2" type="ORF">ZHD862_LOCUS23853</name>
</gene>
<dbReference type="EMBL" id="CAJNOT010001578">
    <property type="protein sequence ID" value="CAF1220685.1"/>
    <property type="molecule type" value="Genomic_DNA"/>
</dbReference>
<dbReference type="AlphaFoldDB" id="A0A814XU75"/>
<evidence type="ECO:0000313" key="5">
    <source>
        <dbReference type="Proteomes" id="UP000663870"/>
    </source>
</evidence>
<dbReference type="EMBL" id="CAJNOH010000785">
    <property type="protein sequence ID" value="CAF1123092.1"/>
    <property type="molecule type" value="Genomic_DNA"/>
</dbReference>
<evidence type="ECO:0008006" key="6">
    <source>
        <dbReference type="Google" id="ProtNLM"/>
    </source>
</evidence>
<evidence type="ECO:0000313" key="1">
    <source>
        <dbReference type="EMBL" id="CAF1123092.1"/>
    </source>
</evidence>
<evidence type="ECO:0000313" key="2">
    <source>
        <dbReference type="EMBL" id="CAF1220685.1"/>
    </source>
</evidence>
<dbReference type="Pfam" id="PF06999">
    <property type="entry name" value="Suc_Fer-like"/>
    <property type="match status" value="1"/>
</dbReference>
<dbReference type="InterPro" id="IPR009737">
    <property type="entry name" value="Aim32/Apd1-like"/>
</dbReference>
<dbReference type="InterPro" id="IPR036249">
    <property type="entry name" value="Thioredoxin-like_sf"/>
</dbReference>
<keyword evidence="5" id="KW-1185">Reference proteome</keyword>